<protein>
    <recommendedName>
        <fullName evidence="4">chitinase</fullName>
        <ecNumber evidence="4">3.2.1.14</ecNumber>
    </recommendedName>
</protein>
<evidence type="ECO:0000256" key="9">
    <source>
        <dbReference type="ARBA" id="ARBA00023024"/>
    </source>
</evidence>
<dbReference type="PROSITE" id="PS01095">
    <property type="entry name" value="GH18_1"/>
    <property type="match status" value="1"/>
</dbReference>
<dbReference type="EMBL" id="BEZZ01000253">
    <property type="protein sequence ID" value="GCC29499.1"/>
    <property type="molecule type" value="Genomic_DNA"/>
</dbReference>
<evidence type="ECO:0000256" key="15">
    <source>
        <dbReference type="SAM" id="SignalP"/>
    </source>
</evidence>
<dbReference type="InterPro" id="IPR050314">
    <property type="entry name" value="Glycosyl_Hydrlase_18"/>
</dbReference>
<dbReference type="OMA" id="QCPRGAQ"/>
<evidence type="ECO:0000313" key="18">
    <source>
        <dbReference type="EMBL" id="GCC29499.1"/>
    </source>
</evidence>
<dbReference type="SUPFAM" id="SSF54556">
    <property type="entry name" value="Chitinase insertion domain"/>
    <property type="match status" value="1"/>
</dbReference>
<accession>A0A401SGF4</accession>
<sequence length="462" mass="50946">MKFVLGTVALLACLQLGSAYRLACYFANWAQYRPGIAKYTPDDVDPCMCTHLIYAFAVINNNKIVTFEWNDVTLYKSFNALKTRNANLKTLLSVGGWNFGTQKFSAMVSTAANRQTFIKSAISFLRKYGFDGLDIDWEYPGSRGSPAQDKHLFTVLTQELLAAFEAEGKSTGRPRLLLSAAVAAGRSTIEAAYEIPQLGQTLDFFNVMTYDFYGSWNSFTGENSPLYALPSAQGNNKYFNMAYTIKYWKDNGAPAEKLNVGFPAYGHSFRLSTSSTAVGAPASSAGPAGYYTQQSGFLAYFEICLFLKGATEKWDSPQMVPYAYKGNEWVGYDNPQSYEDKIKWLKENKIGGAMVWTLSLDDFSGTFCHQGRYPLISKLHNGLGINPECVASPLPSTAAPPNPNTNAPSGGNSQFCSGKSNGFYPDKQNKNIYYRCVNGVTYVNECATGLVFDPSCDCCNWP</sequence>
<dbReference type="CDD" id="cd02872">
    <property type="entry name" value="GH18_chitolectin_chitotriosidase"/>
    <property type="match status" value="1"/>
</dbReference>
<dbReference type="Proteomes" id="UP000287033">
    <property type="component" value="Unassembled WGS sequence"/>
</dbReference>
<dbReference type="PANTHER" id="PTHR11177:SF317">
    <property type="entry name" value="CHITINASE 12-RELATED"/>
    <property type="match status" value="1"/>
</dbReference>
<comment type="similarity">
    <text evidence="3">Belongs to the glycosyl hydrolase 18 family. Chitinase class II subfamily.</text>
</comment>
<evidence type="ECO:0000256" key="10">
    <source>
        <dbReference type="ARBA" id="ARBA00023157"/>
    </source>
</evidence>
<dbReference type="GO" id="GO:0005576">
    <property type="term" value="C:extracellular region"/>
    <property type="evidence" value="ECO:0007669"/>
    <property type="project" value="UniProtKB-SubCell"/>
</dbReference>
<dbReference type="Gene3D" id="3.10.50.10">
    <property type="match status" value="1"/>
</dbReference>
<evidence type="ECO:0000256" key="2">
    <source>
        <dbReference type="ARBA" id="ARBA00004613"/>
    </source>
</evidence>
<dbReference type="STRING" id="137246.A0A401SGF4"/>
<reference evidence="18 19" key="1">
    <citation type="journal article" date="2018" name="Nat. Ecol. Evol.">
        <title>Shark genomes provide insights into elasmobranch evolution and the origin of vertebrates.</title>
        <authorList>
            <person name="Hara Y"/>
            <person name="Yamaguchi K"/>
            <person name="Onimaru K"/>
            <person name="Kadota M"/>
            <person name="Koyanagi M"/>
            <person name="Keeley SD"/>
            <person name="Tatsumi K"/>
            <person name="Tanaka K"/>
            <person name="Motone F"/>
            <person name="Kageyama Y"/>
            <person name="Nozu R"/>
            <person name="Adachi N"/>
            <person name="Nishimura O"/>
            <person name="Nakagawa R"/>
            <person name="Tanegashima C"/>
            <person name="Kiyatake I"/>
            <person name="Matsumoto R"/>
            <person name="Murakumo K"/>
            <person name="Nishida K"/>
            <person name="Terakita A"/>
            <person name="Kuratani S"/>
            <person name="Sato K"/>
            <person name="Hyodo S Kuraku.S."/>
        </authorList>
    </citation>
    <scope>NUCLEOTIDE SEQUENCE [LARGE SCALE GENOMIC DNA]</scope>
</reference>
<evidence type="ECO:0000256" key="4">
    <source>
        <dbReference type="ARBA" id="ARBA00012729"/>
    </source>
</evidence>
<dbReference type="InterPro" id="IPR001223">
    <property type="entry name" value="Glyco_hydro18_cat"/>
</dbReference>
<evidence type="ECO:0000256" key="6">
    <source>
        <dbReference type="ARBA" id="ARBA00022669"/>
    </source>
</evidence>
<evidence type="ECO:0000256" key="3">
    <source>
        <dbReference type="ARBA" id="ARBA00009121"/>
    </source>
</evidence>
<dbReference type="Gene3D" id="3.20.20.80">
    <property type="entry name" value="Glycosidases"/>
    <property type="match status" value="1"/>
</dbReference>
<dbReference type="Gene3D" id="2.170.140.10">
    <property type="entry name" value="Chitin binding domain"/>
    <property type="match status" value="1"/>
</dbReference>
<evidence type="ECO:0000313" key="19">
    <source>
        <dbReference type="Proteomes" id="UP000287033"/>
    </source>
</evidence>
<dbReference type="InterPro" id="IPR011583">
    <property type="entry name" value="Chitinase_II/V-like_cat"/>
</dbReference>
<proteinExistence type="inferred from homology"/>
<evidence type="ECO:0000256" key="7">
    <source>
        <dbReference type="ARBA" id="ARBA00022729"/>
    </source>
</evidence>
<keyword evidence="11" id="KW-0325">Glycoprotein</keyword>
<dbReference type="InterPro" id="IPR017853">
    <property type="entry name" value="GH"/>
</dbReference>
<dbReference type="InterPro" id="IPR029070">
    <property type="entry name" value="Chitinase_insertion_sf"/>
</dbReference>
<comment type="subcellular location">
    <subcellularLocation>
        <location evidence="2">Secreted</location>
    </subcellularLocation>
</comment>
<name>A0A401SGF4_CHIPU</name>
<dbReference type="FunFam" id="3.20.20.80:FF:000081">
    <property type="entry name" value="Chitinase 1"/>
    <property type="match status" value="1"/>
</dbReference>
<dbReference type="GO" id="GO:0008061">
    <property type="term" value="F:chitin binding"/>
    <property type="evidence" value="ECO:0007669"/>
    <property type="project" value="UniProtKB-KW"/>
</dbReference>
<dbReference type="InterPro" id="IPR002557">
    <property type="entry name" value="Chitin-bd_dom"/>
</dbReference>
<dbReference type="AlphaFoldDB" id="A0A401SGF4"/>
<feature type="domain" description="GH18" evidence="17">
    <location>
        <begin position="20"/>
        <end position="386"/>
    </location>
</feature>
<dbReference type="SUPFAM" id="SSF57625">
    <property type="entry name" value="Invertebrate chitin-binding proteins"/>
    <property type="match status" value="1"/>
</dbReference>
<comment type="caution">
    <text evidence="18">The sequence shown here is derived from an EMBL/GenBank/DDBJ whole genome shotgun (WGS) entry which is preliminary data.</text>
</comment>
<evidence type="ECO:0000256" key="14">
    <source>
        <dbReference type="ARBA" id="ARBA00023326"/>
    </source>
</evidence>
<dbReference type="Pfam" id="PF00704">
    <property type="entry name" value="Glyco_hydro_18"/>
    <property type="match status" value="1"/>
</dbReference>
<keyword evidence="9" id="KW-0146">Chitin degradation</keyword>
<dbReference type="SMART" id="SM00636">
    <property type="entry name" value="Glyco_18"/>
    <property type="match status" value="1"/>
</dbReference>
<dbReference type="PANTHER" id="PTHR11177">
    <property type="entry name" value="CHITINASE"/>
    <property type="match status" value="1"/>
</dbReference>
<evidence type="ECO:0000256" key="12">
    <source>
        <dbReference type="ARBA" id="ARBA00023277"/>
    </source>
</evidence>
<dbReference type="SMART" id="SM00494">
    <property type="entry name" value="ChtBD2"/>
    <property type="match status" value="1"/>
</dbReference>
<keyword evidence="19" id="KW-1185">Reference proteome</keyword>
<keyword evidence="13" id="KW-0326">Glycosidase</keyword>
<keyword evidence="12" id="KW-0119">Carbohydrate metabolism</keyword>
<dbReference type="PROSITE" id="PS50940">
    <property type="entry name" value="CHIT_BIND_II"/>
    <property type="match status" value="1"/>
</dbReference>
<dbReference type="GO" id="GO:0000272">
    <property type="term" value="P:polysaccharide catabolic process"/>
    <property type="evidence" value="ECO:0007669"/>
    <property type="project" value="UniProtKB-KW"/>
</dbReference>
<feature type="chain" id="PRO_5019276659" description="chitinase" evidence="15">
    <location>
        <begin position="20"/>
        <end position="462"/>
    </location>
</feature>
<feature type="domain" description="Chitin-binding type-2" evidence="16">
    <location>
        <begin position="413"/>
        <end position="462"/>
    </location>
</feature>
<dbReference type="PROSITE" id="PS51910">
    <property type="entry name" value="GH18_2"/>
    <property type="match status" value="1"/>
</dbReference>
<keyword evidence="6" id="KW-0147">Chitin-binding</keyword>
<evidence type="ECO:0000256" key="1">
    <source>
        <dbReference type="ARBA" id="ARBA00000822"/>
    </source>
</evidence>
<organism evidence="18 19">
    <name type="scientific">Chiloscyllium punctatum</name>
    <name type="common">Brownbanded bambooshark</name>
    <name type="synonym">Hemiscyllium punctatum</name>
    <dbReference type="NCBI Taxonomy" id="137246"/>
    <lineage>
        <taxon>Eukaryota</taxon>
        <taxon>Metazoa</taxon>
        <taxon>Chordata</taxon>
        <taxon>Craniata</taxon>
        <taxon>Vertebrata</taxon>
        <taxon>Chondrichthyes</taxon>
        <taxon>Elasmobranchii</taxon>
        <taxon>Galeomorphii</taxon>
        <taxon>Galeoidea</taxon>
        <taxon>Orectolobiformes</taxon>
        <taxon>Hemiscylliidae</taxon>
        <taxon>Chiloscyllium</taxon>
    </lineage>
</organism>
<dbReference type="SUPFAM" id="SSF51445">
    <property type="entry name" value="(Trans)glycosidases"/>
    <property type="match status" value="1"/>
</dbReference>
<dbReference type="FunFam" id="2.170.140.10:FF:000001">
    <property type="entry name" value="Acidic mammalian chitinase"/>
    <property type="match status" value="1"/>
</dbReference>
<keyword evidence="8" id="KW-0378">Hydrolase</keyword>
<keyword evidence="5" id="KW-0964">Secreted</keyword>
<dbReference type="FunFam" id="3.20.20.80:FF:000047">
    <property type="entry name" value="Chitinase-3-like protein 1"/>
    <property type="match status" value="1"/>
</dbReference>
<feature type="signal peptide" evidence="15">
    <location>
        <begin position="1"/>
        <end position="19"/>
    </location>
</feature>
<dbReference type="OrthoDB" id="76388at2759"/>
<evidence type="ECO:0000256" key="11">
    <source>
        <dbReference type="ARBA" id="ARBA00023180"/>
    </source>
</evidence>
<evidence type="ECO:0000259" key="17">
    <source>
        <dbReference type="PROSITE" id="PS51910"/>
    </source>
</evidence>
<gene>
    <name evidence="18" type="ORF">chiPu_0007941</name>
</gene>
<dbReference type="GO" id="GO:0006032">
    <property type="term" value="P:chitin catabolic process"/>
    <property type="evidence" value="ECO:0007669"/>
    <property type="project" value="UniProtKB-KW"/>
</dbReference>
<dbReference type="InterPro" id="IPR001579">
    <property type="entry name" value="Glyco_hydro_18_chit_AS"/>
</dbReference>
<dbReference type="Pfam" id="PF01607">
    <property type="entry name" value="CBM_14"/>
    <property type="match status" value="1"/>
</dbReference>
<keyword evidence="14" id="KW-0624">Polysaccharide degradation</keyword>
<evidence type="ECO:0000256" key="8">
    <source>
        <dbReference type="ARBA" id="ARBA00022801"/>
    </source>
</evidence>
<dbReference type="FunFam" id="3.10.50.10:FF:000001">
    <property type="entry name" value="Chitinase 3-like 1"/>
    <property type="match status" value="1"/>
</dbReference>
<keyword evidence="7 15" id="KW-0732">Signal</keyword>
<dbReference type="InterPro" id="IPR036508">
    <property type="entry name" value="Chitin-bd_dom_sf"/>
</dbReference>
<dbReference type="GO" id="GO:0008843">
    <property type="term" value="F:endochitinase activity"/>
    <property type="evidence" value="ECO:0007669"/>
    <property type="project" value="UniProtKB-EC"/>
</dbReference>
<evidence type="ECO:0000256" key="5">
    <source>
        <dbReference type="ARBA" id="ARBA00022525"/>
    </source>
</evidence>
<comment type="catalytic activity">
    <reaction evidence="1">
        <text>Random endo-hydrolysis of N-acetyl-beta-D-glucosaminide (1-&gt;4)-beta-linkages in chitin and chitodextrins.</text>
        <dbReference type="EC" id="3.2.1.14"/>
    </reaction>
</comment>
<evidence type="ECO:0000259" key="16">
    <source>
        <dbReference type="PROSITE" id="PS50940"/>
    </source>
</evidence>
<keyword evidence="10" id="KW-1015">Disulfide bond</keyword>
<dbReference type="EC" id="3.2.1.14" evidence="4"/>
<evidence type="ECO:0000256" key="13">
    <source>
        <dbReference type="ARBA" id="ARBA00023295"/>
    </source>
</evidence>